<dbReference type="SUPFAM" id="SSF52980">
    <property type="entry name" value="Restriction endonuclease-like"/>
    <property type="match status" value="1"/>
</dbReference>
<reference evidence="1" key="1">
    <citation type="submission" date="2022-07" db="EMBL/GenBank/DDBJ databases">
        <title>Complete genome of Mycoplasma equigenitalium type strain T37.</title>
        <authorList>
            <person name="Spergser J."/>
        </authorList>
    </citation>
    <scope>NUCLEOTIDE SEQUENCE</scope>
    <source>
        <strain evidence="1">T37</strain>
    </source>
</reference>
<dbReference type="EMBL" id="CP101808">
    <property type="protein sequence ID" value="UUD36920.1"/>
    <property type="molecule type" value="Genomic_DNA"/>
</dbReference>
<proteinExistence type="predicted"/>
<accession>A0ABY5J0Z0</accession>
<protein>
    <recommendedName>
        <fullName evidence="3">YqaJ viral recombinase domain-containing protein</fullName>
    </recommendedName>
</protein>
<dbReference type="Gene3D" id="3.90.320.10">
    <property type="match status" value="1"/>
</dbReference>
<gene>
    <name evidence="1" type="ORF">NPA09_03410</name>
</gene>
<evidence type="ECO:0000313" key="2">
    <source>
        <dbReference type="Proteomes" id="UP001059576"/>
    </source>
</evidence>
<name>A0ABY5J0Z0_9BACT</name>
<organism evidence="1 2">
    <name type="scientific">Mycoplasmopsis equigenitalium</name>
    <dbReference type="NCBI Taxonomy" id="114883"/>
    <lineage>
        <taxon>Bacteria</taxon>
        <taxon>Bacillati</taxon>
        <taxon>Mycoplasmatota</taxon>
        <taxon>Mycoplasmoidales</taxon>
        <taxon>Metamycoplasmataceae</taxon>
        <taxon>Mycoplasmopsis</taxon>
    </lineage>
</organism>
<evidence type="ECO:0008006" key="3">
    <source>
        <dbReference type="Google" id="ProtNLM"/>
    </source>
</evidence>
<dbReference type="NCBIfam" id="NF045870">
    <property type="entry name" value="MAGa7180_fam_nucl"/>
    <property type="match status" value="1"/>
</dbReference>
<dbReference type="InterPro" id="IPR011604">
    <property type="entry name" value="PDDEXK-like_dom_sf"/>
</dbReference>
<dbReference type="Proteomes" id="UP001059576">
    <property type="component" value="Chromosome"/>
</dbReference>
<keyword evidence="2" id="KW-1185">Reference proteome</keyword>
<evidence type="ECO:0000313" key="1">
    <source>
        <dbReference type="EMBL" id="UUD36920.1"/>
    </source>
</evidence>
<dbReference type="InterPro" id="IPR011335">
    <property type="entry name" value="Restrct_endonuc-II-like"/>
</dbReference>
<dbReference type="RefSeq" id="WP_129722801.1">
    <property type="nucleotide sequence ID" value="NZ_CP101808.1"/>
</dbReference>
<sequence length="290" mass="33891">MKRYYYKNKDYIIDYDKRVVVINRDLHEKLLNKQCVYPGTAIKYGYKKIGGSTIGNILKATAFSSDFNAFCGYAYLAPKPLVMKYINAGIAVEPKVIKLLDEFLNKNRKENEKVIVSGTNAKDYNYDYFSGHDTLINGVPDGFITLPNKSQVLLEIKTAGEKKFAEWKRNVPKNYIKQAQLYAYILGIKKFWIVTSFLKESDYAEPEEIPVHNRILKNFMFVVNESEAKDDMEYAKEWYKKYIHNGVSPEFNRTKDAELLEYLECENEEQWQALINKWKKEGECDQDYEG</sequence>